<reference evidence="1 2" key="1">
    <citation type="submission" date="2015-05" db="EMBL/GenBank/DDBJ databases">
        <authorList>
            <person name="Tang B."/>
            <person name="Yu Y."/>
        </authorList>
    </citation>
    <scope>NUCLEOTIDE SEQUENCE [LARGE SCALE GENOMIC DNA]</scope>
    <source>
        <strain evidence="1 2">DSM 7029</strain>
    </source>
</reference>
<dbReference type="KEGG" id="pbh:AAW51_3441"/>
<dbReference type="EMBL" id="CP011371">
    <property type="protein sequence ID" value="AKJ30132.1"/>
    <property type="molecule type" value="Genomic_DNA"/>
</dbReference>
<dbReference type="AlphaFoldDB" id="A0A0G3BL54"/>
<evidence type="ECO:0000313" key="1">
    <source>
        <dbReference type="EMBL" id="AKJ30132.1"/>
    </source>
</evidence>
<accession>A0A0G3BL54</accession>
<dbReference type="OrthoDB" id="8704006at2"/>
<sequence>MEPFILGDTSSGPSPGITPVCSADEIDYLLCESEMLTGLPGRKFIIAGADRLSYRIRALPRGYLVQRLDDTDQPVWTVSMRWFEITSHFIGDAMFSGQLFATGVS</sequence>
<evidence type="ECO:0000313" key="2">
    <source>
        <dbReference type="Proteomes" id="UP000035352"/>
    </source>
</evidence>
<protein>
    <submittedName>
        <fullName evidence="1">Uncharacterized protein</fullName>
    </submittedName>
</protein>
<keyword evidence="2" id="KW-1185">Reference proteome</keyword>
<dbReference type="Proteomes" id="UP000035352">
    <property type="component" value="Chromosome"/>
</dbReference>
<proteinExistence type="predicted"/>
<name>A0A0G3BL54_9BURK</name>
<organism evidence="1 2">
    <name type="scientific">Caldimonas brevitalea</name>
    <dbReference type="NCBI Taxonomy" id="413882"/>
    <lineage>
        <taxon>Bacteria</taxon>
        <taxon>Pseudomonadati</taxon>
        <taxon>Pseudomonadota</taxon>
        <taxon>Betaproteobacteria</taxon>
        <taxon>Burkholderiales</taxon>
        <taxon>Sphaerotilaceae</taxon>
        <taxon>Caldimonas</taxon>
    </lineage>
</organism>
<dbReference type="RefSeq" id="WP_047195574.1">
    <property type="nucleotide sequence ID" value="NZ_CP011371.1"/>
</dbReference>
<gene>
    <name evidence="1" type="ORF">AAW51_3441</name>
</gene>
<dbReference type="PATRIC" id="fig|413882.6.peg.3593"/>